<proteinExistence type="predicted"/>
<comment type="caution">
    <text evidence="1">The sequence shown here is derived from an EMBL/GenBank/DDBJ whole genome shotgun (WGS) entry which is preliminary data.</text>
</comment>
<protein>
    <submittedName>
        <fullName evidence="1">Uncharacterized protein</fullName>
    </submittedName>
</protein>
<gene>
    <name evidence="1" type="ORF">C8A00DRAFT_11339</name>
</gene>
<accession>A0AAN6VU67</accession>
<name>A0AAN6VU67_9PEZI</name>
<reference evidence="1" key="1">
    <citation type="journal article" date="2023" name="Mol. Phylogenet. Evol.">
        <title>Genome-scale phylogeny and comparative genomics of the fungal order Sordariales.</title>
        <authorList>
            <person name="Hensen N."/>
            <person name="Bonometti L."/>
            <person name="Westerberg I."/>
            <person name="Brannstrom I.O."/>
            <person name="Guillou S."/>
            <person name="Cros-Aarteil S."/>
            <person name="Calhoun S."/>
            <person name="Haridas S."/>
            <person name="Kuo A."/>
            <person name="Mondo S."/>
            <person name="Pangilinan J."/>
            <person name="Riley R."/>
            <person name="LaButti K."/>
            <person name="Andreopoulos B."/>
            <person name="Lipzen A."/>
            <person name="Chen C."/>
            <person name="Yan M."/>
            <person name="Daum C."/>
            <person name="Ng V."/>
            <person name="Clum A."/>
            <person name="Steindorff A."/>
            <person name="Ohm R.A."/>
            <person name="Martin F."/>
            <person name="Silar P."/>
            <person name="Natvig D.O."/>
            <person name="Lalanne C."/>
            <person name="Gautier V."/>
            <person name="Ament-Velasquez S.L."/>
            <person name="Kruys A."/>
            <person name="Hutchinson M.I."/>
            <person name="Powell A.J."/>
            <person name="Barry K."/>
            <person name="Miller A.N."/>
            <person name="Grigoriev I.V."/>
            <person name="Debuchy R."/>
            <person name="Gladieux P."/>
            <person name="Hiltunen Thoren M."/>
            <person name="Johannesson H."/>
        </authorList>
    </citation>
    <scope>NUCLEOTIDE SEQUENCE</scope>
    <source>
        <strain evidence="1">CBS 538.74</strain>
    </source>
</reference>
<evidence type="ECO:0000313" key="2">
    <source>
        <dbReference type="Proteomes" id="UP001302745"/>
    </source>
</evidence>
<sequence>MVLKTPSPELDRPILWTNRLWNGDPNGDITLEFEGYTWKVKKDIVSAKLPWIKAALIKTEPVSTRHISLPSFFTYAEIYFLAERFGIDQLKLRMVKCVEELSYHVLSLAEAHCAHCPLSRVDVDWEEGQHLASFLDAVLLVEGQPWSARIAKAMYDAGDRLKPRLVRLPAFCDFVERFLVGRNFARAIGVDVL</sequence>
<keyword evidence="2" id="KW-1185">Reference proteome</keyword>
<dbReference type="AlphaFoldDB" id="A0AAN6VU67"/>
<organism evidence="1 2">
    <name type="scientific">Chaetomidium leptoderma</name>
    <dbReference type="NCBI Taxonomy" id="669021"/>
    <lineage>
        <taxon>Eukaryota</taxon>
        <taxon>Fungi</taxon>
        <taxon>Dikarya</taxon>
        <taxon>Ascomycota</taxon>
        <taxon>Pezizomycotina</taxon>
        <taxon>Sordariomycetes</taxon>
        <taxon>Sordariomycetidae</taxon>
        <taxon>Sordariales</taxon>
        <taxon>Chaetomiaceae</taxon>
        <taxon>Chaetomidium</taxon>
    </lineage>
</organism>
<dbReference type="Proteomes" id="UP001302745">
    <property type="component" value="Unassembled WGS sequence"/>
</dbReference>
<reference evidence="1" key="2">
    <citation type="submission" date="2023-05" db="EMBL/GenBank/DDBJ databases">
        <authorList>
            <consortium name="Lawrence Berkeley National Laboratory"/>
            <person name="Steindorff A."/>
            <person name="Hensen N."/>
            <person name="Bonometti L."/>
            <person name="Westerberg I."/>
            <person name="Brannstrom I.O."/>
            <person name="Guillou S."/>
            <person name="Cros-Aarteil S."/>
            <person name="Calhoun S."/>
            <person name="Haridas S."/>
            <person name="Kuo A."/>
            <person name="Mondo S."/>
            <person name="Pangilinan J."/>
            <person name="Riley R."/>
            <person name="Labutti K."/>
            <person name="Andreopoulos B."/>
            <person name="Lipzen A."/>
            <person name="Chen C."/>
            <person name="Yanf M."/>
            <person name="Daum C."/>
            <person name="Ng V."/>
            <person name="Clum A."/>
            <person name="Ohm R."/>
            <person name="Martin F."/>
            <person name="Silar P."/>
            <person name="Natvig D."/>
            <person name="Lalanne C."/>
            <person name="Gautier V."/>
            <person name="Ament-Velasquez S.L."/>
            <person name="Kruys A."/>
            <person name="Hutchinson M.I."/>
            <person name="Powell A.J."/>
            <person name="Barry K."/>
            <person name="Miller A.N."/>
            <person name="Grigoriev I.V."/>
            <person name="Debuchy R."/>
            <person name="Gladieux P."/>
            <person name="Thoren M.H."/>
            <person name="Johannesson H."/>
        </authorList>
    </citation>
    <scope>NUCLEOTIDE SEQUENCE</scope>
    <source>
        <strain evidence="1">CBS 538.74</strain>
    </source>
</reference>
<evidence type="ECO:0000313" key="1">
    <source>
        <dbReference type="EMBL" id="KAK4157873.1"/>
    </source>
</evidence>
<dbReference type="EMBL" id="MU856845">
    <property type="protein sequence ID" value="KAK4157873.1"/>
    <property type="molecule type" value="Genomic_DNA"/>
</dbReference>